<dbReference type="Gene3D" id="2.30.240.10">
    <property type="entry name" value="At5g01610-like"/>
    <property type="match status" value="1"/>
</dbReference>
<keyword evidence="2" id="KW-0732">Signal</keyword>
<feature type="chain" id="PRO_5032536728" evidence="2">
    <location>
        <begin position="23"/>
        <end position="373"/>
    </location>
</feature>
<evidence type="ECO:0000313" key="4">
    <source>
        <dbReference type="Proteomes" id="UP000636709"/>
    </source>
</evidence>
<dbReference type="Proteomes" id="UP000636709">
    <property type="component" value="Unassembled WGS sequence"/>
</dbReference>
<gene>
    <name evidence="3" type="ORF">HU200_010115</name>
</gene>
<evidence type="ECO:0000256" key="2">
    <source>
        <dbReference type="SAM" id="SignalP"/>
    </source>
</evidence>
<sequence length="373" mass="40714">MGSHILLIGLVLVACTLHVAYAKTATTSGNLTAATTGTAYEILEKNNLPRGLLPNGVQSYTLNPEGKFEVTLPSQCDFPLTFGGQDFKFRFASTVGGVIKSGSIHEIYGVRVQIKFGWLGLRQVDRAGDQLNLQVQQFAQSFPVSAFAPSSPSELVVTGALISQHCMHSCARLQSTVPLTPAAFTLYLLVLVARHISMPATTTVPCMPLHAIALPARAALSRTRPHPPPDYKKPTPIEQSTAPPSPPSARRRRPAPLLVSLLALISRSSVRGFFHVRRKVVPHDWFHGEHLRALLYLPHAAPLSLPPAQSPLRAPRTQARNNGRPWVLSRAALPWRTQPAGETNISLSNGVIEEENEAGTTMRKDPHRGHRWL</sequence>
<dbReference type="OrthoDB" id="674545at2759"/>
<dbReference type="InterPro" id="IPR007493">
    <property type="entry name" value="DUF538"/>
</dbReference>
<dbReference type="SUPFAM" id="SSF141562">
    <property type="entry name" value="At5g01610-like"/>
    <property type="match status" value="1"/>
</dbReference>
<feature type="region of interest" description="Disordered" evidence="1">
    <location>
        <begin position="222"/>
        <end position="252"/>
    </location>
</feature>
<reference evidence="3" key="1">
    <citation type="submission" date="2020-07" db="EMBL/GenBank/DDBJ databases">
        <title>Genome sequence and genetic diversity analysis of an under-domesticated orphan crop, white fonio (Digitaria exilis).</title>
        <authorList>
            <person name="Bennetzen J.L."/>
            <person name="Chen S."/>
            <person name="Ma X."/>
            <person name="Wang X."/>
            <person name="Yssel A.E.J."/>
            <person name="Chaluvadi S.R."/>
            <person name="Johnson M."/>
            <person name="Gangashetty P."/>
            <person name="Hamidou F."/>
            <person name="Sanogo M.D."/>
            <person name="Zwaenepoel A."/>
            <person name="Wallace J."/>
            <person name="Van De Peer Y."/>
            <person name="Van Deynze A."/>
        </authorList>
    </citation>
    <scope>NUCLEOTIDE SEQUENCE</scope>
    <source>
        <tissue evidence="3">Leaves</tissue>
    </source>
</reference>
<protein>
    <submittedName>
        <fullName evidence="3">Uncharacterized protein</fullName>
    </submittedName>
</protein>
<dbReference type="EMBL" id="JACEFO010000708">
    <property type="protein sequence ID" value="KAF8760493.1"/>
    <property type="molecule type" value="Genomic_DNA"/>
</dbReference>
<organism evidence="3 4">
    <name type="scientific">Digitaria exilis</name>
    <dbReference type="NCBI Taxonomy" id="1010633"/>
    <lineage>
        <taxon>Eukaryota</taxon>
        <taxon>Viridiplantae</taxon>
        <taxon>Streptophyta</taxon>
        <taxon>Embryophyta</taxon>
        <taxon>Tracheophyta</taxon>
        <taxon>Spermatophyta</taxon>
        <taxon>Magnoliopsida</taxon>
        <taxon>Liliopsida</taxon>
        <taxon>Poales</taxon>
        <taxon>Poaceae</taxon>
        <taxon>PACMAD clade</taxon>
        <taxon>Panicoideae</taxon>
        <taxon>Panicodae</taxon>
        <taxon>Paniceae</taxon>
        <taxon>Anthephorinae</taxon>
        <taxon>Digitaria</taxon>
    </lineage>
</organism>
<evidence type="ECO:0000256" key="1">
    <source>
        <dbReference type="SAM" id="MobiDB-lite"/>
    </source>
</evidence>
<dbReference type="AlphaFoldDB" id="A0A835KNS1"/>
<proteinExistence type="predicted"/>
<feature type="region of interest" description="Disordered" evidence="1">
    <location>
        <begin position="353"/>
        <end position="373"/>
    </location>
</feature>
<dbReference type="PANTHER" id="PTHR31676">
    <property type="entry name" value="T31J12.3 PROTEIN-RELATED"/>
    <property type="match status" value="1"/>
</dbReference>
<feature type="signal peptide" evidence="2">
    <location>
        <begin position="1"/>
        <end position="22"/>
    </location>
</feature>
<accession>A0A835KNS1</accession>
<keyword evidence="4" id="KW-1185">Reference proteome</keyword>
<dbReference type="PANTHER" id="PTHR31676:SF92">
    <property type="entry name" value="XYLANASE INHIBITOR C-TERMINAL DOMAIN-CONTAINING PROTEIN"/>
    <property type="match status" value="1"/>
</dbReference>
<comment type="caution">
    <text evidence="3">The sequence shown here is derived from an EMBL/GenBank/DDBJ whole genome shotgun (WGS) entry which is preliminary data.</text>
</comment>
<dbReference type="Pfam" id="PF04398">
    <property type="entry name" value="DUF538"/>
    <property type="match status" value="1"/>
</dbReference>
<name>A0A835KNS1_9POAL</name>
<evidence type="ECO:0000313" key="3">
    <source>
        <dbReference type="EMBL" id="KAF8760493.1"/>
    </source>
</evidence>
<dbReference type="InterPro" id="IPR036758">
    <property type="entry name" value="At5g01610-like"/>
</dbReference>